<keyword evidence="9" id="KW-0472">Membrane</keyword>
<dbReference type="Pfam" id="PF25529">
    <property type="entry name" value="Ig_ENGASE1_C"/>
    <property type="match status" value="1"/>
</dbReference>
<keyword evidence="5" id="KW-0378">Hydrolase</keyword>
<dbReference type="Pfam" id="PF03644">
    <property type="entry name" value="Glyco_hydro_85"/>
    <property type="match status" value="1"/>
</dbReference>
<evidence type="ECO:0000256" key="9">
    <source>
        <dbReference type="SAM" id="Phobius"/>
    </source>
</evidence>
<evidence type="ECO:0000256" key="5">
    <source>
        <dbReference type="ARBA" id="ARBA00022801"/>
    </source>
</evidence>
<keyword evidence="4" id="KW-0963">Cytoplasm</keyword>
<evidence type="ECO:0000256" key="7">
    <source>
        <dbReference type="ARBA" id="ARBA00034414"/>
    </source>
</evidence>
<dbReference type="EC" id="3.2.1.96" evidence="3"/>
<proteinExistence type="inferred from homology"/>
<dbReference type="InterPro" id="IPR032979">
    <property type="entry name" value="ENGase"/>
</dbReference>
<comment type="catalytic activity">
    <reaction evidence="7">
        <text>an N(4)-(oligosaccharide-(1-&gt;3)-[oligosaccharide-(1-&gt;6)]-beta-D-Man-(1-&gt;4)-beta-D-GlcNAc-(1-&gt;4)-alpha-D-GlcNAc)-L-asparaginyl-[protein] + H2O = an oligosaccharide-(1-&gt;3)-[oligosaccharide-(1-&gt;6)]-beta-D-Man-(1-&gt;4)-D-GlcNAc + N(4)-(N-acetyl-beta-D-glucosaminyl)-L-asparaginyl-[protein]</text>
        <dbReference type="Rhea" id="RHEA:73067"/>
        <dbReference type="Rhea" id="RHEA-COMP:12603"/>
        <dbReference type="Rhea" id="RHEA-COMP:18176"/>
        <dbReference type="ChEBI" id="CHEBI:15377"/>
        <dbReference type="ChEBI" id="CHEBI:132248"/>
        <dbReference type="ChEBI" id="CHEBI:192714"/>
        <dbReference type="ChEBI" id="CHEBI:192715"/>
        <dbReference type="EC" id="3.2.1.96"/>
    </reaction>
</comment>
<evidence type="ECO:0000313" key="12">
    <source>
        <dbReference type="EnsemblPlants" id="MELO3C018385.2.1"/>
    </source>
</evidence>
<feature type="transmembrane region" description="Helical" evidence="9">
    <location>
        <begin position="6"/>
        <end position="24"/>
    </location>
</feature>
<feature type="transmembrane region" description="Helical" evidence="9">
    <location>
        <begin position="31"/>
        <end position="48"/>
    </location>
</feature>
<dbReference type="PANTHER" id="PTHR13246">
    <property type="entry name" value="ENDO BETA N-ACETYLGLUCOSAMINIDASE"/>
    <property type="match status" value="1"/>
</dbReference>
<evidence type="ECO:0000256" key="1">
    <source>
        <dbReference type="ARBA" id="ARBA00004514"/>
    </source>
</evidence>
<name>A0A9I9DI75_CUCME</name>
<feature type="domain" description="Cytosolic endo-beta-N-acetylglucosaminidase TIM barrel" evidence="10">
    <location>
        <begin position="154"/>
        <end position="419"/>
    </location>
</feature>
<dbReference type="CDD" id="cd06547">
    <property type="entry name" value="GH85_ENGase"/>
    <property type="match status" value="1"/>
</dbReference>
<dbReference type="FunFam" id="3.20.20.80:FF:000043">
    <property type="entry name" value="cytosolic endo-beta-N-acetylglucosaminidase"/>
    <property type="match status" value="1"/>
</dbReference>
<evidence type="ECO:0000256" key="3">
    <source>
        <dbReference type="ARBA" id="ARBA00012566"/>
    </source>
</evidence>
<comment type="similarity">
    <text evidence="2">Belongs to the glycosyl hydrolase 85 family.</text>
</comment>
<comment type="subcellular location">
    <subcellularLocation>
        <location evidence="1">Cytoplasm</location>
        <location evidence="1">Cytosol</location>
    </subcellularLocation>
</comment>
<dbReference type="AlphaFoldDB" id="A0A9I9DI75"/>
<dbReference type="EnsemblPlants" id="MELO3C018385.2.1">
    <property type="protein sequence ID" value="MELO3C018385.2.1"/>
    <property type="gene ID" value="MELO3C018385.2"/>
</dbReference>
<evidence type="ECO:0000259" key="11">
    <source>
        <dbReference type="Pfam" id="PF25529"/>
    </source>
</evidence>
<evidence type="ECO:0000256" key="8">
    <source>
        <dbReference type="ARBA" id="ARBA00060018"/>
    </source>
</evidence>
<evidence type="ECO:0000256" key="4">
    <source>
        <dbReference type="ARBA" id="ARBA00022490"/>
    </source>
</evidence>
<dbReference type="GO" id="GO:0005829">
    <property type="term" value="C:cytosol"/>
    <property type="evidence" value="ECO:0007669"/>
    <property type="project" value="UniProtKB-SubCell"/>
</dbReference>
<dbReference type="InterPro" id="IPR057882">
    <property type="entry name" value="ENGase_C"/>
</dbReference>
<evidence type="ECO:0000256" key="2">
    <source>
        <dbReference type="ARBA" id="ARBA00007849"/>
    </source>
</evidence>
<reference evidence="12" key="1">
    <citation type="submission" date="2023-03" db="UniProtKB">
        <authorList>
            <consortium name="EnsemblPlants"/>
        </authorList>
    </citation>
    <scope>IDENTIFICATION</scope>
</reference>
<keyword evidence="6" id="KW-0326">Glycosidase</keyword>
<organism evidence="12">
    <name type="scientific">Cucumis melo</name>
    <name type="common">Muskmelon</name>
    <dbReference type="NCBI Taxonomy" id="3656"/>
    <lineage>
        <taxon>Eukaryota</taxon>
        <taxon>Viridiplantae</taxon>
        <taxon>Streptophyta</taxon>
        <taxon>Embryophyta</taxon>
        <taxon>Tracheophyta</taxon>
        <taxon>Spermatophyta</taxon>
        <taxon>Magnoliopsida</taxon>
        <taxon>eudicotyledons</taxon>
        <taxon>Gunneridae</taxon>
        <taxon>Pentapetalae</taxon>
        <taxon>rosids</taxon>
        <taxon>fabids</taxon>
        <taxon>Cucurbitales</taxon>
        <taxon>Cucurbitaceae</taxon>
        <taxon>Benincaseae</taxon>
        <taxon>Cucumis</taxon>
    </lineage>
</organism>
<keyword evidence="9" id="KW-0812">Transmembrane</keyword>
<dbReference type="Gramene" id="MELO3C018385.2.1">
    <property type="protein sequence ID" value="MELO3C018385.2.1"/>
    <property type="gene ID" value="MELO3C018385.2"/>
</dbReference>
<accession>A0A9I9DI75</accession>
<dbReference type="GO" id="GO:0006491">
    <property type="term" value="P:N-glycan processing"/>
    <property type="evidence" value="ECO:0007669"/>
    <property type="project" value="UniProtKB-ARBA"/>
</dbReference>
<evidence type="ECO:0000256" key="6">
    <source>
        <dbReference type="ARBA" id="ARBA00023295"/>
    </source>
</evidence>
<evidence type="ECO:0000259" key="10">
    <source>
        <dbReference type="Pfam" id="PF03644"/>
    </source>
</evidence>
<feature type="domain" description="Cytosolic endo-beta-N-acetylglucosaminidase C-terminal" evidence="11">
    <location>
        <begin position="580"/>
        <end position="701"/>
    </location>
</feature>
<dbReference type="GO" id="GO:0033925">
    <property type="term" value="F:mannosyl-glycoprotein endo-beta-N-acetylglucosaminidase activity"/>
    <property type="evidence" value="ECO:0007669"/>
    <property type="project" value="UniProtKB-EC"/>
</dbReference>
<sequence length="702" mass="79891">MEILNVPLLFIEILVCVMFFICLFKLILKCSSLFSSLLVAFYAFLSLYKSSFRNLFRTIRFHCCKTLPSFFFKMAQQTSVKTKSESGLPPPPFDPTEPSIPIAYPIKTLKDLESRAYFNSFHYPFNISTVPLQPAPLPDRRRILVCHDMAGGYIDDKWIQGGTNPDAYAIWHWYLIDVFVYFSHDLVTLPPPLWTNTAHRHGVKVLGTFIVEGGGTDVRDTLLSSKDSAEMYAERLTELSMALGFDGWLLNMEISVSLEQVTHLKEFVSHLTQSMHSKLPGYDSVTVDGQLRWQNELNEKNKAFFDISDGIFVNYWWREDTPKKSAAVAGERQHDVYMGIDVFGRGTFGGGGWNTNVALEVLKRDDVSAAIFAPGWVYESEQETDFQTAQNKWWGLVKQSWEIVRSYPKLIPFYSNFDQSVWKWNYIGLKGHGYHVFMDGVKISDASWNNLSCQSFQSMSNEDSQLALSLEFFSSTDKREVLLVSNIKEQFSTDFTEVIETSPLAVPGRSPDWFVHVGRILMSGYRLTNINVVCYRSKPQTGVPKHKPGVVMKNHPLVSSSSEYFARLGNIIVRSVDEPNFPPPSSWLVRTPHVRRTTNPDGTRTLDVHITWELKDNSSDWVVFERYNMYVMEIAKEDKNPLAKLQNVPKYVGVAHVKAFYASNIAIPSGISGLKFIIQVCGVDGSIQKLEDSPFINLDVSW</sequence>
<protein>
    <recommendedName>
        <fullName evidence="3">mannosyl-glycoprotein endo-beta-N-acetylglucosaminidase</fullName>
        <ecNumber evidence="3">3.2.1.96</ecNumber>
    </recommendedName>
</protein>
<dbReference type="InterPro" id="IPR005201">
    <property type="entry name" value="TIM_ENGase"/>
</dbReference>
<dbReference type="PANTHER" id="PTHR13246:SF1">
    <property type="entry name" value="CYTOSOLIC ENDO-BETA-N-ACETYLGLUCOSAMINIDASE"/>
    <property type="match status" value="1"/>
</dbReference>
<keyword evidence="9" id="KW-1133">Transmembrane helix</keyword>
<dbReference type="Gene3D" id="3.20.20.80">
    <property type="entry name" value="Glycosidases"/>
    <property type="match status" value="1"/>
</dbReference>
<comment type="function">
    <text evidence="8">Endoglycosidase that releases N-glycans from glycoproteins by cleaving the beta-1,4-glycosidic bond in the N,N'-diacetylchitobiose core. Involved in the production of high-mannose type N-glycans during plant development and fruit maturation.</text>
</comment>